<dbReference type="EMBL" id="PVNL01000097">
    <property type="protein sequence ID" value="PRQ05142.1"/>
    <property type="molecule type" value="Genomic_DNA"/>
</dbReference>
<sequence>MVILAATIEGEPGSQHVVFAVYRNESKIELRERSHHGGMRL</sequence>
<reference evidence="1 2" key="1">
    <citation type="submission" date="2018-03" db="EMBL/GenBank/DDBJ databases">
        <title>Draft Genome Sequences of the Obligatory Marine Myxobacteria Enhygromyxa salina SWB007.</title>
        <authorList>
            <person name="Poehlein A."/>
            <person name="Moghaddam J.A."/>
            <person name="Harms H."/>
            <person name="Alanjari M."/>
            <person name="Koenig G.M."/>
            <person name="Daniel R."/>
            <person name="Schaeberle T.F."/>
        </authorList>
    </citation>
    <scope>NUCLEOTIDE SEQUENCE [LARGE SCALE GENOMIC DNA]</scope>
    <source>
        <strain evidence="1 2">SWB007</strain>
    </source>
</reference>
<dbReference type="AlphaFoldDB" id="A0A2S9YJC3"/>
<evidence type="ECO:0000313" key="1">
    <source>
        <dbReference type="EMBL" id="PRQ05142.1"/>
    </source>
</evidence>
<comment type="caution">
    <text evidence="1">The sequence shown here is derived from an EMBL/GenBank/DDBJ whole genome shotgun (WGS) entry which is preliminary data.</text>
</comment>
<gene>
    <name evidence="1" type="ORF">ENSA7_47710</name>
</gene>
<accession>A0A2S9YJC3</accession>
<proteinExistence type="predicted"/>
<dbReference type="RefSeq" id="WP_280524032.1">
    <property type="nucleotide sequence ID" value="NZ_PVNL01000097.1"/>
</dbReference>
<organism evidence="1 2">
    <name type="scientific">Enhygromyxa salina</name>
    <dbReference type="NCBI Taxonomy" id="215803"/>
    <lineage>
        <taxon>Bacteria</taxon>
        <taxon>Pseudomonadati</taxon>
        <taxon>Myxococcota</taxon>
        <taxon>Polyangia</taxon>
        <taxon>Nannocystales</taxon>
        <taxon>Nannocystaceae</taxon>
        <taxon>Enhygromyxa</taxon>
    </lineage>
</organism>
<dbReference type="Proteomes" id="UP000238823">
    <property type="component" value="Unassembled WGS sequence"/>
</dbReference>
<protein>
    <submittedName>
        <fullName evidence="1">Uncharacterized protein</fullName>
    </submittedName>
</protein>
<evidence type="ECO:0000313" key="2">
    <source>
        <dbReference type="Proteomes" id="UP000238823"/>
    </source>
</evidence>
<name>A0A2S9YJC3_9BACT</name>